<keyword evidence="2 4" id="KW-0067">ATP-binding</keyword>
<evidence type="ECO:0000256" key="2">
    <source>
        <dbReference type="ARBA" id="ARBA00022840"/>
    </source>
</evidence>
<accession>H3ZL67</accession>
<dbReference type="EMBL" id="CP006670">
    <property type="protein sequence ID" value="EHR79317.1"/>
    <property type="molecule type" value="Genomic_DNA"/>
</dbReference>
<organism evidence="4 5">
    <name type="scientific">Thermococcus litoralis (strain ATCC 51850 / DSM 5473 / JCM 8560 / NS-C)</name>
    <dbReference type="NCBI Taxonomy" id="523849"/>
    <lineage>
        <taxon>Archaea</taxon>
        <taxon>Methanobacteriati</taxon>
        <taxon>Methanobacteriota</taxon>
        <taxon>Thermococci</taxon>
        <taxon>Thermococcales</taxon>
        <taxon>Thermococcaceae</taxon>
        <taxon>Thermococcus</taxon>
    </lineage>
</organism>
<gene>
    <name evidence="4" type="ORF">OCC_07521</name>
</gene>
<feature type="domain" description="ABC transporter" evidence="3">
    <location>
        <begin position="4"/>
        <end position="235"/>
    </location>
</feature>
<proteinExistence type="predicted"/>
<evidence type="ECO:0000313" key="4">
    <source>
        <dbReference type="EMBL" id="EHR79317.1"/>
    </source>
</evidence>
<evidence type="ECO:0000259" key="3">
    <source>
        <dbReference type="PROSITE" id="PS50893"/>
    </source>
</evidence>
<dbReference type="RefSeq" id="WP_004067092.1">
    <property type="nucleotide sequence ID" value="NC_022084.1"/>
</dbReference>
<keyword evidence="5" id="KW-1185">Reference proteome</keyword>
<dbReference type="CDD" id="cd03230">
    <property type="entry name" value="ABC_DR_subfamily_A"/>
    <property type="match status" value="1"/>
</dbReference>
<evidence type="ECO:0000256" key="1">
    <source>
        <dbReference type="ARBA" id="ARBA00022741"/>
    </source>
</evidence>
<dbReference type="GO" id="GO:0016887">
    <property type="term" value="F:ATP hydrolysis activity"/>
    <property type="evidence" value="ECO:0007669"/>
    <property type="project" value="InterPro"/>
</dbReference>
<dbReference type="HOGENOM" id="CLU_000604_1_2_2"/>
<dbReference type="PROSITE" id="PS50893">
    <property type="entry name" value="ABC_TRANSPORTER_2"/>
    <property type="match status" value="1"/>
</dbReference>
<dbReference type="GO" id="GO:0005524">
    <property type="term" value="F:ATP binding"/>
    <property type="evidence" value="ECO:0007669"/>
    <property type="project" value="UniProtKB-KW"/>
</dbReference>
<dbReference type="GeneID" id="16550284"/>
<dbReference type="InterPro" id="IPR027417">
    <property type="entry name" value="P-loop_NTPase"/>
</dbReference>
<dbReference type="KEGG" id="tlt:OCC_07521"/>
<name>H3ZL67_THELN</name>
<dbReference type="OrthoDB" id="87732at2157"/>
<sequence>MKAVLVENLEKDYGKVKALKGISFEIKEGEIFGLIGPNGAGKSTTLKILATLLTPTGGRAEVFGHDVVKEGDEVRKLISYLPEEAGAYKNLKGIEYLQFMAKLYAKTGKSHEEMLKLGIKLSGLGDRLNDKISTYSKGMTRKLLLARALMVEPKLAILDEPASGLDIINAYSIRQTIKSFAREEGITFLVSSHNMLEVEFLCDRVALINRGVIVEIGTPKELKEKYEAENLEEVFMSIIQTGGGGV</sequence>
<dbReference type="PANTHER" id="PTHR43613:SF1">
    <property type="entry name" value="ABC TRANSPORTER, ATP-BINDING PROTEIN"/>
    <property type="match status" value="1"/>
</dbReference>
<dbReference type="Proteomes" id="UP000015502">
    <property type="component" value="Chromosome"/>
</dbReference>
<dbReference type="STRING" id="523849.OCC_07521"/>
<dbReference type="AlphaFoldDB" id="H3ZL67"/>
<dbReference type="PaxDb" id="523849-OCC_07521"/>
<dbReference type="Gene3D" id="3.40.50.300">
    <property type="entry name" value="P-loop containing nucleotide triphosphate hydrolases"/>
    <property type="match status" value="1"/>
</dbReference>
<keyword evidence="1" id="KW-0547">Nucleotide-binding</keyword>
<dbReference type="InterPro" id="IPR003593">
    <property type="entry name" value="AAA+_ATPase"/>
</dbReference>
<evidence type="ECO:0000313" key="5">
    <source>
        <dbReference type="Proteomes" id="UP000015502"/>
    </source>
</evidence>
<dbReference type="Pfam" id="PF00005">
    <property type="entry name" value="ABC_tran"/>
    <property type="match status" value="1"/>
</dbReference>
<dbReference type="SMART" id="SM00382">
    <property type="entry name" value="AAA"/>
    <property type="match status" value="1"/>
</dbReference>
<reference evidence="4 5" key="1">
    <citation type="journal article" date="2012" name="J. Bacteriol.">
        <title>Genome sequence of the model hyperthermophilic archaeon Thermococcus litoralis NS-C.</title>
        <authorList>
            <person name="Gardner A.F."/>
            <person name="Kumar S."/>
            <person name="Perler F.B."/>
        </authorList>
    </citation>
    <scope>NUCLEOTIDE SEQUENCE [LARGE SCALE GENOMIC DNA]</scope>
    <source>
        <strain evidence="5">ATCC 51850 / DSM 5473 / JCM 8560 / NS-C</strain>
    </source>
</reference>
<dbReference type="PANTHER" id="PTHR43613">
    <property type="entry name" value="ABC TRANSPORTER, ATP-BINDING PROTEIN"/>
    <property type="match status" value="1"/>
</dbReference>
<dbReference type="InterPro" id="IPR003439">
    <property type="entry name" value="ABC_transporter-like_ATP-bd"/>
</dbReference>
<protein>
    <submittedName>
        <fullName evidence="4">Multidrug ABC transporter ATP-binding protein</fullName>
    </submittedName>
</protein>
<dbReference type="SUPFAM" id="SSF52540">
    <property type="entry name" value="P-loop containing nucleoside triphosphate hydrolases"/>
    <property type="match status" value="1"/>
</dbReference>